<comment type="caution">
    <text evidence="4">The sequence shown here is derived from an EMBL/GenBank/DDBJ whole genome shotgun (WGS) entry which is preliminary data.</text>
</comment>
<sequence>MTQIAADIGGTFTDLTAVDARGVFSTAKTLTTPHDHAEGVLNGLEELGADLPGTELFLHGSTIAINTVLQRVGARTALITTEGFRDVYEIGRGNRSEPYNLFFGKPDPLVRRRLRREVRERVLADGSLRTPLDVDGAKALIEDLRATGVESVAVCLLHSYANPEHELRLGLLLEQLWPEAYVTLSHQIMREYREYERTSTTVLNAYVGPVVSRYLDSLAGRLAARGFRGRLLIMQSNGGIMSVESARRAPVRMMESGPVAGVIGAAALAGRLGLSRLIPFDMGGTTAKTSLVKDGEVDVSPGYFIGGYATGHPMSLPVVNIVEVGSGGGSIAWVDAAGALKVGPRSAGAAPGPACYGLGGDRPTVTDANLVLGRLGAARFLGGQMALDAAAAEAAIRTHVAGPLGLDVLAAARGIVTIADAQMSLAVRAVSVEKGEDPREFALVATGGAGPLHAVSIARELNIGTVVVPVLPGQFSAKGMLSSPVRHDLTRTRLAAFEPSTVDDYAVTVKALAAEATARLRADAGEPDEPPTLHHFLELRYRGQEFTISVPVPDEGLSTATYAAVRAGFDALHERLYGHQAPDEAVEAIGVRTVISMPLARITEQAPDRATAGPLEPTGTRAVVLHGGGPDPVPVPVYNREDLAPGHRIDGPAVVQEATSSVVCYAGDVLTVAEDASLVITVGSAS</sequence>
<dbReference type="InterPro" id="IPR008040">
    <property type="entry name" value="Hydant_A_N"/>
</dbReference>
<dbReference type="Pfam" id="PF01968">
    <property type="entry name" value="Hydantoinase_A"/>
    <property type="match status" value="1"/>
</dbReference>
<protein>
    <submittedName>
        <fullName evidence="4">Hydantoinase/oxoprolinase family protein</fullName>
    </submittedName>
</protein>
<dbReference type="GO" id="GO:0006749">
    <property type="term" value="P:glutathione metabolic process"/>
    <property type="evidence" value="ECO:0007669"/>
    <property type="project" value="TreeGrafter"/>
</dbReference>
<dbReference type="Pfam" id="PF05378">
    <property type="entry name" value="Hydant_A_N"/>
    <property type="match status" value="1"/>
</dbReference>
<dbReference type="PANTHER" id="PTHR11365">
    <property type="entry name" value="5-OXOPROLINASE RELATED"/>
    <property type="match status" value="1"/>
</dbReference>
<dbReference type="Pfam" id="PF19278">
    <property type="entry name" value="Hydant_A_C"/>
    <property type="match status" value="1"/>
</dbReference>
<evidence type="ECO:0000313" key="5">
    <source>
        <dbReference type="Proteomes" id="UP000305546"/>
    </source>
</evidence>
<dbReference type="RefSeq" id="WP_139100420.1">
    <property type="nucleotide sequence ID" value="NZ_VDFW01000045.1"/>
</dbReference>
<evidence type="ECO:0000259" key="3">
    <source>
        <dbReference type="Pfam" id="PF19278"/>
    </source>
</evidence>
<reference evidence="4 5" key="1">
    <citation type="submission" date="2019-06" db="EMBL/GenBank/DDBJ databases">
        <title>Amycolatopsis alkalitolerans sp. nov., isolated from Gastrodia elata Blume.</title>
        <authorList>
            <person name="Narsing Rao M.P."/>
            <person name="Li W.J."/>
        </authorList>
    </citation>
    <scope>NUCLEOTIDE SEQUENCE [LARGE SCALE GENOMIC DNA]</scope>
    <source>
        <strain evidence="4 5">SYSUP0005</strain>
    </source>
</reference>
<dbReference type="GO" id="GO:0017168">
    <property type="term" value="F:5-oxoprolinase (ATP-hydrolyzing) activity"/>
    <property type="evidence" value="ECO:0007669"/>
    <property type="project" value="TreeGrafter"/>
</dbReference>
<dbReference type="AlphaFoldDB" id="A0A5C4LSX4"/>
<dbReference type="Proteomes" id="UP000305546">
    <property type="component" value="Unassembled WGS sequence"/>
</dbReference>
<evidence type="ECO:0000259" key="1">
    <source>
        <dbReference type="Pfam" id="PF01968"/>
    </source>
</evidence>
<feature type="domain" description="Acetophenone carboxylase-like C-terminal" evidence="3">
    <location>
        <begin position="511"/>
        <end position="669"/>
    </location>
</feature>
<dbReference type="GO" id="GO:0005829">
    <property type="term" value="C:cytosol"/>
    <property type="evidence" value="ECO:0007669"/>
    <property type="project" value="TreeGrafter"/>
</dbReference>
<name>A0A5C4LSX4_9PSEU</name>
<dbReference type="OrthoDB" id="9768323at2"/>
<organism evidence="4 5">
    <name type="scientific">Amycolatopsis alkalitolerans</name>
    <dbReference type="NCBI Taxonomy" id="2547244"/>
    <lineage>
        <taxon>Bacteria</taxon>
        <taxon>Bacillati</taxon>
        <taxon>Actinomycetota</taxon>
        <taxon>Actinomycetes</taxon>
        <taxon>Pseudonocardiales</taxon>
        <taxon>Pseudonocardiaceae</taxon>
        <taxon>Amycolatopsis</taxon>
    </lineage>
</organism>
<accession>A0A5C4LSX4</accession>
<dbReference type="InterPro" id="IPR045079">
    <property type="entry name" value="Oxoprolinase-like"/>
</dbReference>
<dbReference type="PANTHER" id="PTHR11365:SF23">
    <property type="entry name" value="HYPOTHETICAL 5-OXOPROLINASE (EUROFUNG)-RELATED"/>
    <property type="match status" value="1"/>
</dbReference>
<dbReference type="EMBL" id="VDFW01000045">
    <property type="protein sequence ID" value="TNC20212.1"/>
    <property type="molecule type" value="Genomic_DNA"/>
</dbReference>
<keyword evidence="5" id="KW-1185">Reference proteome</keyword>
<dbReference type="InterPro" id="IPR049517">
    <property type="entry name" value="ACX-like_C"/>
</dbReference>
<proteinExistence type="predicted"/>
<dbReference type="InterPro" id="IPR002821">
    <property type="entry name" value="Hydantoinase_A"/>
</dbReference>
<evidence type="ECO:0000313" key="4">
    <source>
        <dbReference type="EMBL" id="TNC20212.1"/>
    </source>
</evidence>
<evidence type="ECO:0000259" key="2">
    <source>
        <dbReference type="Pfam" id="PF05378"/>
    </source>
</evidence>
<feature type="domain" description="Hydantoinase A/oxoprolinase" evidence="1">
    <location>
        <begin position="197"/>
        <end position="488"/>
    </location>
</feature>
<feature type="domain" description="Hydantoinase/oxoprolinase N-terminal" evidence="2">
    <location>
        <begin position="4"/>
        <end position="173"/>
    </location>
</feature>
<gene>
    <name evidence="4" type="ORF">FG385_31330</name>
</gene>